<dbReference type="Ensembl" id="ENSSOCT00000005340.1">
    <property type="protein sequence ID" value="ENSSOCP00000005189.1"/>
    <property type="gene ID" value="ENSSOCG00000004021.1"/>
</dbReference>
<evidence type="ECO:0000313" key="1">
    <source>
        <dbReference type="Ensembl" id="ENSSOCP00000005189.1"/>
    </source>
</evidence>
<protein>
    <submittedName>
        <fullName evidence="1">Uncharacterized protein</fullName>
    </submittedName>
</protein>
<accession>A0A8D0EUA7</accession>
<dbReference type="AlphaFoldDB" id="A0A8D0EUA7"/>
<organism evidence="1 2">
    <name type="scientific">Strix occidentalis caurina</name>
    <name type="common">northern spotted owl</name>
    <dbReference type="NCBI Taxonomy" id="311401"/>
    <lineage>
        <taxon>Eukaryota</taxon>
        <taxon>Metazoa</taxon>
        <taxon>Chordata</taxon>
        <taxon>Craniata</taxon>
        <taxon>Vertebrata</taxon>
        <taxon>Euteleostomi</taxon>
        <taxon>Archelosauria</taxon>
        <taxon>Archosauria</taxon>
        <taxon>Dinosauria</taxon>
        <taxon>Saurischia</taxon>
        <taxon>Theropoda</taxon>
        <taxon>Coelurosauria</taxon>
        <taxon>Aves</taxon>
        <taxon>Neognathae</taxon>
        <taxon>Neoaves</taxon>
        <taxon>Telluraves</taxon>
        <taxon>Strigiformes</taxon>
        <taxon>Strigidae</taxon>
        <taxon>Strix</taxon>
    </lineage>
</organism>
<evidence type="ECO:0000313" key="2">
    <source>
        <dbReference type="Proteomes" id="UP000694551"/>
    </source>
</evidence>
<proteinExistence type="predicted"/>
<reference evidence="1" key="1">
    <citation type="submission" date="2025-08" db="UniProtKB">
        <authorList>
            <consortium name="Ensembl"/>
        </authorList>
    </citation>
    <scope>IDENTIFICATION</scope>
</reference>
<reference evidence="1" key="2">
    <citation type="submission" date="2025-09" db="UniProtKB">
        <authorList>
            <consortium name="Ensembl"/>
        </authorList>
    </citation>
    <scope>IDENTIFICATION</scope>
</reference>
<dbReference type="Proteomes" id="UP000694551">
    <property type="component" value="Unplaced"/>
</dbReference>
<keyword evidence="2" id="KW-1185">Reference proteome</keyword>
<sequence>MILRTQLWTTRSGWRWPNSGPFQPNPSIIQRKTSPQITNPPKPAAPAKWQRGLGRILRGSSPKFTSIFGRFLAVSALPALALLPHQLPQHLLHLAPAGRLQDEPQLAP</sequence>
<name>A0A8D0EUA7_STROC</name>